<comment type="caution">
    <text evidence="1">The sequence shown here is derived from an EMBL/GenBank/DDBJ whole genome shotgun (WGS) entry which is preliminary data.</text>
</comment>
<feature type="non-terminal residue" evidence="1">
    <location>
        <position position="44"/>
    </location>
</feature>
<organism evidence="1 2">
    <name type="scientific">Dentiscutata erythropus</name>
    <dbReference type="NCBI Taxonomy" id="1348616"/>
    <lineage>
        <taxon>Eukaryota</taxon>
        <taxon>Fungi</taxon>
        <taxon>Fungi incertae sedis</taxon>
        <taxon>Mucoromycota</taxon>
        <taxon>Glomeromycotina</taxon>
        <taxon>Glomeromycetes</taxon>
        <taxon>Diversisporales</taxon>
        <taxon>Gigasporaceae</taxon>
        <taxon>Dentiscutata</taxon>
    </lineage>
</organism>
<dbReference type="EMBL" id="CAJVPY010016621">
    <property type="protein sequence ID" value="CAG8757959.1"/>
    <property type="molecule type" value="Genomic_DNA"/>
</dbReference>
<dbReference type="GO" id="GO:0003676">
    <property type="term" value="F:nucleic acid binding"/>
    <property type="evidence" value="ECO:0007669"/>
    <property type="project" value="InterPro"/>
</dbReference>
<evidence type="ECO:0000313" key="2">
    <source>
        <dbReference type="Proteomes" id="UP000789405"/>
    </source>
</evidence>
<accession>A0A9N9NPJ6</accession>
<reference evidence="1" key="1">
    <citation type="submission" date="2021-06" db="EMBL/GenBank/DDBJ databases">
        <authorList>
            <person name="Kallberg Y."/>
            <person name="Tangrot J."/>
            <person name="Rosling A."/>
        </authorList>
    </citation>
    <scope>NUCLEOTIDE SEQUENCE</scope>
    <source>
        <strain evidence="1">MA453B</strain>
    </source>
</reference>
<name>A0A9N9NPJ6_9GLOM</name>
<protein>
    <submittedName>
        <fullName evidence="1">6014_t:CDS:1</fullName>
    </submittedName>
</protein>
<gene>
    <name evidence="1" type="ORF">DERYTH_LOCUS17528</name>
</gene>
<dbReference type="InterPro" id="IPR036397">
    <property type="entry name" value="RNaseH_sf"/>
</dbReference>
<dbReference type="Proteomes" id="UP000789405">
    <property type="component" value="Unassembled WGS sequence"/>
</dbReference>
<dbReference type="OrthoDB" id="2448298at2759"/>
<dbReference type="Gene3D" id="3.30.420.10">
    <property type="entry name" value="Ribonuclease H-like superfamily/Ribonuclease H"/>
    <property type="match status" value="1"/>
</dbReference>
<sequence length="44" mass="5267">AIQEEWAKIPLEVLRNLILSMPNRVKAIYKAKGYKNKKLRLKDW</sequence>
<evidence type="ECO:0000313" key="1">
    <source>
        <dbReference type="EMBL" id="CAG8757959.1"/>
    </source>
</evidence>
<proteinExistence type="predicted"/>
<keyword evidence="2" id="KW-1185">Reference proteome</keyword>
<dbReference type="AlphaFoldDB" id="A0A9N9NPJ6"/>